<dbReference type="FunFam" id="1.10.150.870:FF:000001">
    <property type="entry name" value="DNA polymerase III subunit alpha"/>
    <property type="match status" value="1"/>
</dbReference>
<evidence type="ECO:0000256" key="4">
    <source>
        <dbReference type="ARBA" id="ARBA00022490"/>
    </source>
</evidence>
<feature type="domain" description="Polymerase/histidinol phosphatase N-terminal" evidence="10">
    <location>
        <begin position="6"/>
        <end position="73"/>
    </location>
</feature>
<keyword evidence="4" id="KW-0963">Cytoplasm</keyword>
<dbReference type="Pfam" id="PF17657">
    <property type="entry name" value="DNA_pol3_finger"/>
    <property type="match status" value="1"/>
</dbReference>
<dbReference type="InterPro" id="IPR003141">
    <property type="entry name" value="Pol/His_phosphatase_N"/>
</dbReference>
<evidence type="ECO:0000256" key="8">
    <source>
        <dbReference type="ARBA" id="ARBA00022932"/>
    </source>
</evidence>
<dbReference type="Pfam" id="PF14579">
    <property type="entry name" value="HHH_6"/>
    <property type="match status" value="1"/>
</dbReference>
<dbReference type="FunFam" id="2.40.50.140:FF:000106">
    <property type="entry name" value="DNA polymerase III subunit alpha"/>
    <property type="match status" value="1"/>
</dbReference>
<evidence type="ECO:0000256" key="9">
    <source>
        <dbReference type="ARBA" id="ARBA00049244"/>
    </source>
</evidence>
<dbReference type="PANTHER" id="PTHR32294:SF0">
    <property type="entry name" value="DNA POLYMERASE III SUBUNIT ALPHA"/>
    <property type="match status" value="1"/>
</dbReference>
<evidence type="ECO:0000256" key="7">
    <source>
        <dbReference type="ARBA" id="ARBA00022705"/>
    </source>
</evidence>
<dbReference type="InterPro" id="IPR041931">
    <property type="entry name" value="DNA_pol3_alpha_thumb_dom"/>
</dbReference>
<dbReference type="Proteomes" id="UP000319627">
    <property type="component" value="Unassembled WGS sequence"/>
</dbReference>
<gene>
    <name evidence="11" type="ORF">LX59_02059</name>
</gene>
<dbReference type="Pfam" id="PF01336">
    <property type="entry name" value="tRNA_anti-codon"/>
    <property type="match status" value="1"/>
</dbReference>
<keyword evidence="7" id="KW-0235">DNA replication</keyword>
<dbReference type="AlphaFoldDB" id="A0A562I226"/>
<dbReference type="OrthoDB" id="9803237at2"/>
<evidence type="ECO:0000313" key="12">
    <source>
        <dbReference type="Proteomes" id="UP000319627"/>
    </source>
</evidence>
<dbReference type="InterPro" id="IPR012340">
    <property type="entry name" value="NA-bd_OB-fold"/>
</dbReference>
<sequence>MTTRFVHLRLHTEFSLVDGLVRVKPLMKAVASAGMPAIAMTDQSNLCALVKFYKAALSAGIKPICGADLWLAGIGPDSPLSRITLLAMNPQGYRHLTELISRGWIEGQQNERVVIERSWVKEAAEGLIALSGAREGEIGQALLAEDQDKAATLLNEWLAVFGDRFYLEVQRTQRPQEEEYLHAAVALATKHQVPLVATNDVRFLKQSDFEAHETRVCIGEGRTLGDPRRPRLYSDQQYLKTPEEMAALFADLPEALENTVEIAKRCNIVVQLGKNFLPNFPIPEGMTIDEYFRQVSFEGLEERLLVLLSKDSPDYETKRQIYIDRLEFELNTIIQMGFPGYFLIVMDFIQWAKNNDVPVGPGRGSGAGSLVAYSLKITDLDPLAYDLLFERFLNPERVSMPDFDVDFCMDGRDRVIEYVADKYGRNAVSQIITFGSMAAKAVVRDVARVQGKSYGLADRLSKMIPFEVGMTLEKAFEQEEPLREFLKNDEEAQEIWDMALQLEGITRGTGKHAGGVVIAPTKLTDFSPVACDEEGGGLVTQFDKDDVEAAGLVKFDFLGLRTLTIIKWALETINRERAKKDLDPVNIDFIPLDDKLTYELLQRAETTAVFQLESRGMKELIKKLKPDCLEDLIALVALFRPGPLQSGMVDDFINRKHGRAELSYPHPDYQYAGLEPVLKPTYGIILYQEQVMQIAQVMAGYTLGGADMLRRAMGKKKPEEMAKQRGGFIEGCANNNIDADLAGNIFDLVEKFAGYGFNKSHSAAYGLVSYQTAWLKTHYPAPFMAAVLSADMHNTDKVVTLIEECRTMKLRLVAPDVNNSVFSFTVDDEGRIVYGLGAIKGVGEGPVEAIVECRQAAGPFTDLFDFCSRVDLKKINKRTLEALIRSGALDRLGPHYSDDPKVYQAGINQNRALLLAAVEEAVQAAEQNARTQNSGHMDLFGGVFNEAAADVYANHHHTRPLSIKERLKGEKDTLGLYLTGHPIDEYEGEVRRFARQRIVDLRPARDTQTVAGLIIDLRVMKNKRGEKMGFITLDDRSGRIEASLFAEAFTNSHTLLQTDTLVVLEGEVSHDDFSGALRVRTKRVLSLGEARTALAESLQIRVTQTQLQGEILNWLAQICQKYSGSCPITLDYTGQEAQATLQLGQDWNIEPQDALLQALRDQFGPSNVSLQYR</sequence>
<evidence type="ECO:0000256" key="3">
    <source>
        <dbReference type="ARBA" id="ARBA00019114"/>
    </source>
</evidence>
<dbReference type="Pfam" id="PF02811">
    <property type="entry name" value="PHP"/>
    <property type="match status" value="1"/>
</dbReference>
<dbReference type="EC" id="2.7.7.7" evidence="2"/>
<name>A0A562I226_9GAMM</name>
<dbReference type="Gene3D" id="3.20.20.140">
    <property type="entry name" value="Metal-dependent hydrolases"/>
    <property type="match status" value="1"/>
</dbReference>
<evidence type="ECO:0000259" key="10">
    <source>
        <dbReference type="SMART" id="SM00481"/>
    </source>
</evidence>
<dbReference type="FunFam" id="1.10.10.1600:FF:000001">
    <property type="entry name" value="DNA polymerase III subunit alpha"/>
    <property type="match status" value="1"/>
</dbReference>
<comment type="subcellular location">
    <subcellularLocation>
        <location evidence="1">Cytoplasm</location>
    </subcellularLocation>
</comment>
<dbReference type="InterPro" id="IPR040982">
    <property type="entry name" value="DNA_pol3_finger"/>
</dbReference>
<dbReference type="GO" id="GO:0005737">
    <property type="term" value="C:cytoplasm"/>
    <property type="evidence" value="ECO:0007669"/>
    <property type="project" value="UniProtKB-SubCell"/>
</dbReference>
<evidence type="ECO:0000256" key="5">
    <source>
        <dbReference type="ARBA" id="ARBA00022679"/>
    </source>
</evidence>
<dbReference type="NCBIfam" id="NF004226">
    <property type="entry name" value="PRK05673.1"/>
    <property type="match status" value="1"/>
</dbReference>
<dbReference type="GO" id="GO:0006260">
    <property type="term" value="P:DNA replication"/>
    <property type="evidence" value="ECO:0007669"/>
    <property type="project" value="UniProtKB-KW"/>
</dbReference>
<evidence type="ECO:0000313" key="11">
    <source>
        <dbReference type="EMBL" id="TWH64713.1"/>
    </source>
</evidence>
<dbReference type="CDD" id="cd04485">
    <property type="entry name" value="DnaE_OBF"/>
    <property type="match status" value="1"/>
</dbReference>
<dbReference type="NCBIfam" id="TIGR00594">
    <property type="entry name" value="polc"/>
    <property type="match status" value="1"/>
</dbReference>
<accession>A0A562I226</accession>
<reference evidence="11 12" key="1">
    <citation type="submission" date="2019-07" db="EMBL/GenBank/DDBJ databases">
        <title>Genomic Encyclopedia of Type Strains, Phase I: the one thousand microbial genomes (KMG-I) project.</title>
        <authorList>
            <person name="Kyrpides N."/>
        </authorList>
    </citation>
    <scope>NUCLEOTIDE SEQUENCE [LARGE SCALE GENOMIC DNA]</scope>
    <source>
        <strain evidence="11 12">DSM 375</strain>
    </source>
</reference>
<dbReference type="EMBL" id="VLKG01000007">
    <property type="protein sequence ID" value="TWH64713.1"/>
    <property type="molecule type" value="Genomic_DNA"/>
</dbReference>
<dbReference type="Pfam" id="PF07733">
    <property type="entry name" value="DNA_pol3_alpha"/>
    <property type="match status" value="1"/>
</dbReference>
<keyword evidence="6" id="KW-0548">Nucleotidyltransferase</keyword>
<dbReference type="SUPFAM" id="SSF89550">
    <property type="entry name" value="PHP domain-like"/>
    <property type="match status" value="1"/>
</dbReference>
<evidence type="ECO:0000256" key="6">
    <source>
        <dbReference type="ARBA" id="ARBA00022695"/>
    </source>
</evidence>
<dbReference type="GO" id="GO:0003887">
    <property type="term" value="F:DNA-directed DNA polymerase activity"/>
    <property type="evidence" value="ECO:0007669"/>
    <property type="project" value="UniProtKB-KW"/>
</dbReference>
<comment type="catalytic activity">
    <reaction evidence="9">
        <text>DNA(n) + a 2'-deoxyribonucleoside 5'-triphosphate = DNA(n+1) + diphosphate</text>
        <dbReference type="Rhea" id="RHEA:22508"/>
        <dbReference type="Rhea" id="RHEA-COMP:17339"/>
        <dbReference type="Rhea" id="RHEA-COMP:17340"/>
        <dbReference type="ChEBI" id="CHEBI:33019"/>
        <dbReference type="ChEBI" id="CHEBI:61560"/>
        <dbReference type="ChEBI" id="CHEBI:173112"/>
        <dbReference type="EC" id="2.7.7.7"/>
    </reaction>
</comment>
<dbReference type="InterPro" id="IPR048472">
    <property type="entry name" value="DNA_pol_IIIA_C"/>
</dbReference>
<dbReference type="InterPro" id="IPR011708">
    <property type="entry name" value="DNA_pol3_alpha_NTPase_dom"/>
</dbReference>
<protein>
    <recommendedName>
        <fullName evidence="3">DNA polymerase III subunit alpha</fullName>
        <ecNumber evidence="2">2.7.7.7</ecNumber>
    </recommendedName>
</protein>
<evidence type="ECO:0000256" key="1">
    <source>
        <dbReference type="ARBA" id="ARBA00004496"/>
    </source>
</evidence>
<dbReference type="GO" id="GO:0008408">
    <property type="term" value="F:3'-5' exonuclease activity"/>
    <property type="evidence" value="ECO:0007669"/>
    <property type="project" value="InterPro"/>
</dbReference>
<dbReference type="Gene3D" id="2.40.50.140">
    <property type="entry name" value="Nucleic acid-binding proteins"/>
    <property type="match status" value="1"/>
</dbReference>
<comment type="caution">
    <text evidence="11">The sequence shown here is derived from an EMBL/GenBank/DDBJ whole genome shotgun (WGS) entry which is preliminary data.</text>
</comment>
<dbReference type="SMART" id="SM00481">
    <property type="entry name" value="POLIIIAc"/>
    <property type="match status" value="1"/>
</dbReference>
<dbReference type="InterPro" id="IPR004805">
    <property type="entry name" value="DnaE2/DnaE/PolC"/>
</dbReference>
<dbReference type="GO" id="GO:0003676">
    <property type="term" value="F:nucleic acid binding"/>
    <property type="evidence" value="ECO:0007669"/>
    <property type="project" value="InterPro"/>
</dbReference>
<dbReference type="PANTHER" id="PTHR32294">
    <property type="entry name" value="DNA POLYMERASE III SUBUNIT ALPHA"/>
    <property type="match status" value="1"/>
</dbReference>
<dbReference type="RefSeq" id="WP_144571762.1">
    <property type="nucleotide sequence ID" value="NZ_VLKG01000007.1"/>
</dbReference>
<dbReference type="Pfam" id="PF20914">
    <property type="entry name" value="DNA_pol_IIIA_C"/>
    <property type="match status" value="1"/>
</dbReference>
<dbReference type="InterPro" id="IPR016195">
    <property type="entry name" value="Pol/histidinol_Pase-like"/>
</dbReference>
<dbReference type="Gene3D" id="1.10.10.1600">
    <property type="entry name" value="Bacterial DNA polymerase III alpha subunit, thumb domain"/>
    <property type="match status" value="1"/>
</dbReference>
<dbReference type="InterPro" id="IPR004365">
    <property type="entry name" value="NA-bd_OB_tRNA"/>
</dbReference>
<keyword evidence="12" id="KW-1185">Reference proteome</keyword>
<evidence type="ECO:0000256" key="2">
    <source>
        <dbReference type="ARBA" id="ARBA00012417"/>
    </source>
</evidence>
<organism evidence="11 12">
    <name type="scientific">Azomonas agilis</name>
    <dbReference type="NCBI Taxonomy" id="116849"/>
    <lineage>
        <taxon>Bacteria</taxon>
        <taxon>Pseudomonadati</taxon>
        <taxon>Pseudomonadota</taxon>
        <taxon>Gammaproteobacteria</taxon>
        <taxon>Pseudomonadales</taxon>
        <taxon>Pseudomonadaceae</taxon>
        <taxon>Azomonas</taxon>
    </lineage>
</organism>
<dbReference type="CDD" id="cd07433">
    <property type="entry name" value="PHP_PolIIIA_DnaE1"/>
    <property type="match status" value="1"/>
</dbReference>
<dbReference type="SUPFAM" id="SSF50249">
    <property type="entry name" value="Nucleic acid-binding proteins"/>
    <property type="match status" value="1"/>
</dbReference>
<keyword evidence="5" id="KW-0808">Transferase</keyword>
<dbReference type="InterPro" id="IPR029460">
    <property type="entry name" value="DNAPol_HHH"/>
</dbReference>
<dbReference type="Gene3D" id="1.10.150.870">
    <property type="match status" value="1"/>
</dbReference>
<proteinExistence type="predicted"/>
<keyword evidence="8" id="KW-0239">DNA-directed DNA polymerase</keyword>
<dbReference type="InterPro" id="IPR004013">
    <property type="entry name" value="PHP_dom"/>
</dbReference>
<dbReference type="InterPro" id="IPR049821">
    <property type="entry name" value="PolIIIA_DnaE1_PHP"/>
</dbReference>